<dbReference type="OMA" id="TERYIAL"/>
<feature type="domain" description="DUF4283" evidence="2">
    <location>
        <begin position="95"/>
        <end position="173"/>
    </location>
</feature>
<evidence type="ECO:0000256" key="1">
    <source>
        <dbReference type="SAM" id="MobiDB-lite"/>
    </source>
</evidence>
<reference evidence="3 4" key="1">
    <citation type="journal article" date="2017" name="Mol. Plant">
        <title>The Genome of Medicinal Plant Macleaya cordata Provides New Insights into Benzylisoquinoline Alkaloids Metabolism.</title>
        <authorList>
            <person name="Liu X."/>
            <person name="Liu Y."/>
            <person name="Huang P."/>
            <person name="Ma Y."/>
            <person name="Qing Z."/>
            <person name="Tang Q."/>
            <person name="Cao H."/>
            <person name="Cheng P."/>
            <person name="Zheng Y."/>
            <person name="Yuan Z."/>
            <person name="Zhou Y."/>
            <person name="Liu J."/>
            <person name="Tang Z."/>
            <person name="Zhuo Y."/>
            <person name="Zhang Y."/>
            <person name="Yu L."/>
            <person name="Huang J."/>
            <person name="Yang P."/>
            <person name="Peng Q."/>
            <person name="Zhang J."/>
            <person name="Jiang W."/>
            <person name="Zhang Z."/>
            <person name="Lin K."/>
            <person name="Ro D.K."/>
            <person name="Chen X."/>
            <person name="Xiong X."/>
            <person name="Shang Y."/>
            <person name="Huang S."/>
            <person name="Zeng J."/>
        </authorList>
    </citation>
    <scope>NUCLEOTIDE SEQUENCE [LARGE SCALE GENOMIC DNA]</scope>
    <source>
        <strain evidence="4">cv. BLH2017</strain>
        <tissue evidence="3">Root</tissue>
    </source>
</reference>
<dbReference type="STRING" id="56857.A0A200Q3P6"/>
<comment type="caution">
    <text evidence="3">The sequence shown here is derived from an EMBL/GenBank/DDBJ whole genome shotgun (WGS) entry which is preliminary data.</text>
</comment>
<organism evidence="3 4">
    <name type="scientific">Macleaya cordata</name>
    <name type="common">Five-seeded plume-poppy</name>
    <name type="synonym">Bocconia cordata</name>
    <dbReference type="NCBI Taxonomy" id="56857"/>
    <lineage>
        <taxon>Eukaryota</taxon>
        <taxon>Viridiplantae</taxon>
        <taxon>Streptophyta</taxon>
        <taxon>Embryophyta</taxon>
        <taxon>Tracheophyta</taxon>
        <taxon>Spermatophyta</taxon>
        <taxon>Magnoliopsida</taxon>
        <taxon>Ranunculales</taxon>
        <taxon>Papaveraceae</taxon>
        <taxon>Papaveroideae</taxon>
        <taxon>Macleaya</taxon>
    </lineage>
</organism>
<dbReference type="PANTHER" id="PTHR31286:SF165">
    <property type="entry name" value="DUF4283 DOMAIN-CONTAINING PROTEIN"/>
    <property type="match status" value="1"/>
</dbReference>
<sequence>MEPPDGSAPPLSSHPPMIGLPNESRGTHAADPAVNATGSSPSRFQSNSIVPWVSLFASSKRLSPSVALSFIPPSAVDGQLTVTISTEDYNEQIRACEELLIGSFVGRRLPFTLVRDSLAKVWGLRGDFSLTIHGQSAFVFKFSCDEDRQNALEHGPVYIANRLFILRPWQPFLEHEITVLKTIPIWVCLKNVPLHMWNPKGLSSIASAIGKPIMMDSVTASGERRYFAHVCVEVSVDDILLDVIPVLVDGCRKVNVSAEYSWKPQKCSSCKTFGHSNSRCPSSRISKITQKWVQK</sequence>
<dbReference type="PANTHER" id="PTHR31286">
    <property type="entry name" value="GLYCINE-RICH CELL WALL STRUCTURAL PROTEIN 1.8-LIKE"/>
    <property type="match status" value="1"/>
</dbReference>
<evidence type="ECO:0000313" key="3">
    <source>
        <dbReference type="EMBL" id="OVA05081.1"/>
    </source>
</evidence>
<proteinExistence type="predicted"/>
<dbReference type="EMBL" id="MVGT01003176">
    <property type="protein sequence ID" value="OVA05081.1"/>
    <property type="molecule type" value="Genomic_DNA"/>
</dbReference>
<dbReference type="Pfam" id="PF14111">
    <property type="entry name" value="DUF4283"/>
    <property type="match status" value="1"/>
</dbReference>
<keyword evidence="4" id="KW-1185">Reference proteome</keyword>
<dbReference type="InParanoid" id="A0A200Q3P6"/>
<evidence type="ECO:0000259" key="2">
    <source>
        <dbReference type="Pfam" id="PF14111"/>
    </source>
</evidence>
<dbReference type="InterPro" id="IPR025558">
    <property type="entry name" value="DUF4283"/>
</dbReference>
<feature type="region of interest" description="Disordered" evidence="1">
    <location>
        <begin position="1"/>
        <end position="42"/>
    </location>
</feature>
<protein>
    <recommendedName>
        <fullName evidence="2">DUF4283 domain-containing protein</fullName>
    </recommendedName>
</protein>
<dbReference type="OrthoDB" id="1939300at2759"/>
<name>A0A200Q3P6_MACCD</name>
<evidence type="ECO:0000313" key="4">
    <source>
        <dbReference type="Proteomes" id="UP000195402"/>
    </source>
</evidence>
<accession>A0A200Q3P6</accession>
<dbReference type="Proteomes" id="UP000195402">
    <property type="component" value="Unassembled WGS sequence"/>
</dbReference>
<dbReference type="AlphaFoldDB" id="A0A200Q3P6"/>
<gene>
    <name evidence="3" type="ORF">BVC80_8387g5</name>
</gene>
<dbReference type="InterPro" id="IPR040256">
    <property type="entry name" value="At4g02000-like"/>
</dbReference>